<dbReference type="FunFam" id="3.40.50.300:FF:000646">
    <property type="entry name" value="U5 small nuclear ribonucleoprotein component"/>
    <property type="match status" value="1"/>
</dbReference>
<evidence type="ECO:0000256" key="6">
    <source>
        <dbReference type="ARBA" id="ARBA00023242"/>
    </source>
</evidence>
<dbReference type="GO" id="GO:0000398">
    <property type="term" value="P:mRNA splicing, via spliceosome"/>
    <property type="evidence" value="ECO:0007669"/>
    <property type="project" value="UniProtKB-ARBA"/>
</dbReference>
<dbReference type="InterPro" id="IPR044121">
    <property type="entry name" value="Snu114_GTP-bd"/>
</dbReference>
<evidence type="ECO:0000256" key="3">
    <source>
        <dbReference type="ARBA" id="ARBA00022741"/>
    </source>
</evidence>
<feature type="domain" description="Tr-type G" evidence="9">
    <location>
        <begin position="119"/>
        <end position="326"/>
    </location>
</feature>
<dbReference type="EMBL" id="HG316459">
    <property type="protein sequence ID" value="CDF90317.1"/>
    <property type="molecule type" value="Genomic_DNA"/>
</dbReference>
<dbReference type="GO" id="GO:0005829">
    <property type="term" value="C:cytosol"/>
    <property type="evidence" value="ECO:0007669"/>
    <property type="project" value="TreeGrafter"/>
</dbReference>
<dbReference type="Gene3D" id="3.30.70.870">
    <property type="entry name" value="Elongation Factor G (Translational Gtpase), domain 3"/>
    <property type="match status" value="1"/>
</dbReference>
<dbReference type="Pfam" id="PF00009">
    <property type="entry name" value="GTP_EFTU"/>
    <property type="match status" value="1"/>
</dbReference>
<evidence type="ECO:0000256" key="4">
    <source>
        <dbReference type="ARBA" id="ARBA00023134"/>
    </source>
</evidence>
<accession>A0A8J2T7E6</accession>
<evidence type="ECO:0000256" key="8">
    <source>
        <dbReference type="SAM" id="MobiDB-lite"/>
    </source>
</evidence>
<evidence type="ECO:0000259" key="9">
    <source>
        <dbReference type="PROSITE" id="PS51722"/>
    </source>
</evidence>
<keyword evidence="4" id="KW-0342">GTP-binding</keyword>
<dbReference type="InterPro" id="IPR000795">
    <property type="entry name" value="T_Tr_GTP-bd_dom"/>
</dbReference>
<evidence type="ECO:0000256" key="5">
    <source>
        <dbReference type="ARBA" id="ARBA00023187"/>
    </source>
</evidence>
<dbReference type="GO" id="GO:0000974">
    <property type="term" value="C:Prp19 complex"/>
    <property type="evidence" value="ECO:0007669"/>
    <property type="project" value="UniProtKB-ARBA"/>
</dbReference>
<proteinExistence type="predicted"/>
<dbReference type="InterPro" id="IPR027417">
    <property type="entry name" value="P-loop_NTPase"/>
</dbReference>
<comment type="function">
    <text evidence="7">Component of the U5 snRNP complex required for pre-mRNA splicing. Binds GTP.</text>
</comment>
<dbReference type="InterPro" id="IPR000640">
    <property type="entry name" value="EFG_V-like"/>
</dbReference>
<dbReference type="SUPFAM" id="SSF50447">
    <property type="entry name" value="Translation proteins"/>
    <property type="match status" value="1"/>
</dbReference>
<dbReference type="NCBIfam" id="TIGR00231">
    <property type="entry name" value="small_GTP"/>
    <property type="match status" value="1"/>
</dbReference>
<evidence type="ECO:0000256" key="2">
    <source>
        <dbReference type="ARBA" id="ARBA00022664"/>
    </source>
</evidence>
<dbReference type="InterPro" id="IPR014721">
    <property type="entry name" value="Ribsml_uS5_D2-typ_fold_subgr"/>
</dbReference>
<dbReference type="InterPro" id="IPR005225">
    <property type="entry name" value="Small_GTP-bd"/>
</dbReference>
<dbReference type="PRINTS" id="PR00315">
    <property type="entry name" value="ELONGATNFCT"/>
</dbReference>
<dbReference type="FunFam" id="3.30.70.870:FF:000002">
    <property type="entry name" value="Translation elongation factor 2"/>
    <property type="match status" value="1"/>
</dbReference>
<dbReference type="Gene3D" id="3.40.50.300">
    <property type="entry name" value="P-loop containing nucleotide triphosphate hydrolases"/>
    <property type="match status" value="1"/>
</dbReference>
<dbReference type="AlphaFoldDB" id="A0A8J2T7E6"/>
<dbReference type="Gene3D" id="3.30.230.10">
    <property type="match status" value="1"/>
</dbReference>
<dbReference type="InterPro" id="IPR035647">
    <property type="entry name" value="EFG_III/V"/>
</dbReference>
<dbReference type="InterPro" id="IPR005517">
    <property type="entry name" value="Transl_elong_EFG/EF2_IV"/>
</dbReference>
<dbReference type="PROSITE" id="PS51722">
    <property type="entry name" value="G_TR_2"/>
    <property type="match status" value="1"/>
</dbReference>
<keyword evidence="11" id="KW-1185">Reference proteome</keyword>
<dbReference type="Proteomes" id="UP000019375">
    <property type="component" value="Unassembled WGS sequence"/>
</dbReference>
<dbReference type="InterPro" id="IPR009000">
    <property type="entry name" value="Transl_B-barrel_sf"/>
</dbReference>
<dbReference type="GO" id="GO:0005525">
    <property type="term" value="F:GTP binding"/>
    <property type="evidence" value="ECO:0007669"/>
    <property type="project" value="UniProtKB-KW"/>
</dbReference>
<comment type="subcellular location">
    <subcellularLocation>
        <location evidence="1">Nucleus</location>
    </subcellularLocation>
</comment>
<reference evidence="11" key="1">
    <citation type="journal article" date="2013" name="Genome Announc.">
        <title>Genome sequence of the food spoilage yeast Zygosaccharomyces bailii CLIB 213(T).</title>
        <authorList>
            <person name="Galeote V."/>
            <person name="Bigey F."/>
            <person name="Devillers H."/>
            <person name="Neuveglise C."/>
            <person name="Dequin S."/>
        </authorList>
    </citation>
    <scope>NUCLEOTIDE SEQUENCE [LARGE SCALE GENOMIC DNA]</scope>
    <source>
        <strain evidence="11">CLIB 213 / ATCC 58445 / CBS 680 / CCRC 21525 / NBRC 1098 / NCYC 1416 / NRRL Y-2227</strain>
    </source>
</reference>
<dbReference type="GO" id="GO:0071007">
    <property type="term" value="C:U2-type catalytic step 2 spliceosome"/>
    <property type="evidence" value="ECO:0007669"/>
    <property type="project" value="TreeGrafter"/>
</dbReference>
<evidence type="ECO:0000313" key="10">
    <source>
        <dbReference type="EMBL" id="CDF90317.1"/>
    </source>
</evidence>
<dbReference type="InterPro" id="IPR020568">
    <property type="entry name" value="Ribosomal_Su5_D2-typ_SF"/>
</dbReference>
<dbReference type="SUPFAM" id="SSF54980">
    <property type="entry name" value="EF-G C-terminal domain-like"/>
    <property type="match status" value="2"/>
</dbReference>
<evidence type="ECO:0000313" key="11">
    <source>
        <dbReference type="Proteomes" id="UP000019375"/>
    </source>
</evidence>
<evidence type="ECO:0000256" key="1">
    <source>
        <dbReference type="ARBA" id="ARBA00004123"/>
    </source>
</evidence>
<dbReference type="SUPFAM" id="SSF52540">
    <property type="entry name" value="P-loop containing nucleoside triphosphate hydrolases"/>
    <property type="match status" value="1"/>
</dbReference>
<sequence length="952" mass="106773">MDEYDEFGNLLKNGEDSLEVVDDGSLPNRGSYSPGDIVEEDGQNLGGSRALIPLQQAYGDDVEILIETEDNHDSKIPLVEAYSGHAKGPDYTVFTHLKKNVPQTTYDREYMLNMLAIPERIRNIAVIGPLHSGKTSLVDLLVIEAHQRLPHLTRSVKLGWSQMRYMDNTKQEIERGLTLKTNGMTFLGFDLDLKSVPVNLLDTPGHVNFMDETAVSLHATDCALLCIDVVEGITSVVENLIQYCQRSGLAMVFVLNKIDRLILELKLPPVDSYLKMAHIIDQINLFTNRRISPELGNVIFASSKLGFSFTIQEFVSYYYSTKLPDEKKGGFIDRLWGDVYFESGKFCSVPRTVKTPTFVEFILQPIYKIFTHTLSNDRFELQKLLRSNFAVRLDPVYLKYDPLPLLKHVLELVFKNQTGLVHALAHSYDPISSKHAKLFHSLRNPLKEEHECVAHALKTLDYGGSEWTLVRIYRGQIISGMQINVITPDSATSGEAVNIEEYEKPIIKEIALLGGRYLYPISHATEGQIVLVKGISESFVKSSTLYLGPKSLLPLFKPLDYINEPVSRVVLQPLIPKELPKLLNGLNKVSKFYPGVVVKVEESGEHVVLGCGELYLDCLLYDLRRNYANMEIKISTPLTVFAESCQAESFAAIPVTSINGEISISVGAEPLTPKLLRDLSHNKISESTLNSSRHLSKMLRTEYGWDSLAARNIWSFENGNVLVDDTLPDETDKTLLSQYKHQIKQGFKWATREGPLADEPIYGVHFKILAADNLEKVSGGGQLIPLVRKACNVAMLAARPVLLEPIYDVDVVVQGPLLPIVEELFGKRRGGRVYKTTKIVGTPLVEVRGQLPVIESTGFETDLRLSTTGAGMCQMHFWKKMWRKVPGDVMDDQAYIPKLKPAPIASLSRDFVMKTRRRKGISKEGFMSNDGPSLKKYIDVELYARLKENGLV</sequence>
<dbReference type="GO" id="GO:0005682">
    <property type="term" value="C:U5 snRNP"/>
    <property type="evidence" value="ECO:0007669"/>
    <property type="project" value="UniProtKB-ARBA"/>
</dbReference>
<dbReference type="Pfam" id="PF03764">
    <property type="entry name" value="EFG_IV"/>
    <property type="match status" value="1"/>
</dbReference>
<dbReference type="CDD" id="cd01683">
    <property type="entry name" value="EF2_IV_snRNP"/>
    <property type="match status" value="1"/>
</dbReference>
<dbReference type="GO" id="GO:0046540">
    <property type="term" value="C:U4/U6 x U5 tri-snRNP complex"/>
    <property type="evidence" value="ECO:0007669"/>
    <property type="project" value="TreeGrafter"/>
</dbReference>
<dbReference type="CDD" id="cd04167">
    <property type="entry name" value="Snu114p"/>
    <property type="match status" value="1"/>
</dbReference>
<keyword evidence="2" id="KW-0507">mRNA processing</keyword>
<name>A0A8J2T7E6_ZYGB2</name>
<dbReference type="OrthoDB" id="364892at2759"/>
<keyword evidence="6" id="KW-0539">Nucleus</keyword>
<dbReference type="SMART" id="SM00889">
    <property type="entry name" value="EFG_IV"/>
    <property type="match status" value="1"/>
</dbReference>
<evidence type="ECO:0000256" key="7">
    <source>
        <dbReference type="ARBA" id="ARBA00055641"/>
    </source>
</evidence>
<dbReference type="GO" id="GO:0030623">
    <property type="term" value="F:U5 snRNA binding"/>
    <property type="evidence" value="ECO:0007669"/>
    <property type="project" value="TreeGrafter"/>
</dbReference>
<keyword evidence="5" id="KW-0508">mRNA splicing</keyword>
<dbReference type="FunFam" id="3.30.70.240:FF:000022">
    <property type="entry name" value="U5 snRNP-specific protein"/>
    <property type="match status" value="1"/>
</dbReference>
<protein>
    <submittedName>
        <fullName evidence="10">ZYBA0S06-05754g1_1</fullName>
    </submittedName>
</protein>
<dbReference type="GO" id="GO:0003924">
    <property type="term" value="F:GTPase activity"/>
    <property type="evidence" value="ECO:0007669"/>
    <property type="project" value="InterPro"/>
</dbReference>
<gene>
    <name evidence="10" type="ORF">BN860_05754g</name>
</gene>
<dbReference type="PANTHER" id="PTHR42908:SF6">
    <property type="entry name" value="116 KDA U5 SMALL NUCLEAR RIBONUCLEOPROTEIN COMPONENT"/>
    <property type="match status" value="1"/>
</dbReference>
<dbReference type="Gene3D" id="2.40.30.10">
    <property type="entry name" value="Translation factors"/>
    <property type="match status" value="1"/>
</dbReference>
<organism evidence="10 11">
    <name type="scientific">Zygosaccharomyces bailii (strain CLIB 213 / ATCC 58445 / CBS 680 / BCRC 21525 / NBRC 1098 / NCYC 1416 / NRRL Y-2227)</name>
    <dbReference type="NCBI Taxonomy" id="1333698"/>
    <lineage>
        <taxon>Eukaryota</taxon>
        <taxon>Fungi</taxon>
        <taxon>Dikarya</taxon>
        <taxon>Ascomycota</taxon>
        <taxon>Saccharomycotina</taxon>
        <taxon>Saccharomycetes</taxon>
        <taxon>Saccharomycetales</taxon>
        <taxon>Saccharomycetaceae</taxon>
        <taxon>Zygosaccharomyces</taxon>
    </lineage>
</organism>
<dbReference type="Gene3D" id="3.90.1430.10">
    <property type="entry name" value="Yeast translation eEF2 (G' domain)"/>
    <property type="match status" value="1"/>
</dbReference>
<feature type="region of interest" description="Disordered" evidence="8">
    <location>
        <begin position="19"/>
        <end position="44"/>
    </location>
</feature>
<dbReference type="PANTHER" id="PTHR42908">
    <property type="entry name" value="TRANSLATION ELONGATION FACTOR-RELATED"/>
    <property type="match status" value="1"/>
</dbReference>
<dbReference type="SUPFAM" id="SSF54211">
    <property type="entry name" value="Ribosomal protein S5 domain 2-like"/>
    <property type="match status" value="1"/>
</dbReference>
<dbReference type="SMART" id="SM00838">
    <property type="entry name" value="EFG_C"/>
    <property type="match status" value="1"/>
</dbReference>
<dbReference type="Gene3D" id="3.30.70.240">
    <property type="match status" value="1"/>
</dbReference>
<keyword evidence="3" id="KW-0547">Nucleotide-binding</keyword>
<dbReference type="Pfam" id="PF00679">
    <property type="entry name" value="EFG_C"/>
    <property type="match status" value="1"/>
</dbReference>